<feature type="compositionally biased region" description="Basic and acidic residues" evidence="1">
    <location>
        <begin position="22"/>
        <end position="37"/>
    </location>
</feature>
<dbReference type="VEuPathDB" id="FungiDB:FOIG_06995"/>
<evidence type="ECO:0000313" key="2">
    <source>
        <dbReference type="EMBL" id="RKK75352.1"/>
    </source>
</evidence>
<feature type="compositionally biased region" description="Polar residues" evidence="1">
    <location>
        <begin position="99"/>
        <end position="111"/>
    </location>
</feature>
<sequence length="188" mass="20882">MTEKLPLGHHEEDRIKIVIPDESQRDADEKQAMKDGEAISSRPTTGLENENGSDAHQHIEAPSPVYSPGDTPFPAFDGGSSGRYLDPQTGTKDRERRTTFSTLEKPSSRDTNAPPPGQFGSVKRRRRATTKNSRRGFSIDDMPSRGQAEELLNMVQGNIVQFPYDWLLTEEQNGNWGYQVDGVAPLAI</sequence>
<organism evidence="2 3">
    <name type="scientific">Fusarium oxysporum</name>
    <name type="common">Fusarium vascular wilt</name>
    <dbReference type="NCBI Taxonomy" id="5507"/>
    <lineage>
        <taxon>Eukaryota</taxon>
        <taxon>Fungi</taxon>
        <taxon>Dikarya</taxon>
        <taxon>Ascomycota</taxon>
        <taxon>Pezizomycotina</taxon>
        <taxon>Sordariomycetes</taxon>
        <taxon>Hypocreomycetidae</taxon>
        <taxon>Hypocreales</taxon>
        <taxon>Nectriaceae</taxon>
        <taxon>Fusarium</taxon>
        <taxon>Fusarium oxysporum species complex</taxon>
    </lineage>
</organism>
<feature type="compositionally biased region" description="Basic and acidic residues" evidence="1">
    <location>
        <begin position="1"/>
        <end position="16"/>
    </location>
</feature>
<feature type="compositionally biased region" description="Polar residues" evidence="1">
    <location>
        <begin position="41"/>
        <end position="52"/>
    </location>
</feature>
<dbReference type="AlphaFoldDB" id="A0A420N4V9"/>
<dbReference type="VEuPathDB" id="FungiDB:HZS61_004078"/>
<dbReference type="EMBL" id="MRCX01000062">
    <property type="protein sequence ID" value="RKK75352.1"/>
    <property type="molecule type" value="Genomic_DNA"/>
</dbReference>
<gene>
    <name evidence="2" type="ORF">BFJ69_g7782</name>
</gene>
<proteinExistence type="predicted"/>
<reference evidence="2 3" key="1">
    <citation type="journal article" date="2018" name="Sci. Rep.">
        <title>Characterisation of pathogen-specific regions and novel effector candidates in Fusarium oxysporum f. sp. cepae.</title>
        <authorList>
            <person name="Armitage A.D."/>
            <person name="Taylor A."/>
            <person name="Sobczyk M.K."/>
            <person name="Baxter L."/>
            <person name="Greenfield B.P."/>
            <person name="Bates H.J."/>
            <person name="Wilson F."/>
            <person name="Jackson A.C."/>
            <person name="Ott S."/>
            <person name="Harrison R.J."/>
            <person name="Clarkson J.P."/>
        </authorList>
    </citation>
    <scope>NUCLEOTIDE SEQUENCE [LARGE SCALE GENOMIC DNA]</scope>
    <source>
        <strain evidence="2 3">Fo_A13</strain>
    </source>
</reference>
<protein>
    <submittedName>
        <fullName evidence="2">Uncharacterized protein</fullName>
    </submittedName>
</protein>
<feature type="region of interest" description="Disordered" evidence="1">
    <location>
        <begin position="1"/>
        <end position="142"/>
    </location>
</feature>
<comment type="caution">
    <text evidence="2">The sequence shown here is derived from an EMBL/GenBank/DDBJ whole genome shotgun (WGS) entry which is preliminary data.</text>
</comment>
<dbReference type="VEuPathDB" id="FungiDB:FOC1_g10012952"/>
<feature type="compositionally biased region" description="Basic residues" evidence="1">
    <location>
        <begin position="122"/>
        <end position="134"/>
    </location>
</feature>
<dbReference type="VEuPathDB" id="FungiDB:FOMG_06927"/>
<dbReference type="VEuPathDB" id="FungiDB:FOC4_g10013976"/>
<dbReference type="Proteomes" id="UP000285084">
    <property type="component" value="Unassembled WGS sequence"/>
</dbReference>
<name>A0A420N4V9_FUSOX</name>
<evidence type="ECO:0000313" key="3">
    <source>
        <dbReference type="Proteomes" id="UP000285084"/>
    </source>
</evidence>
<accession>A0A420N4V9</accession>
<dbReference type="VEuPathDB" id="FungiDB:FOZG_09631"/>
<evidence type="ECO:0000256" key="1">
    <source>
        <dbReference type="SAM" id="MobiDB-lite"/>
    </source>
</evidence>
<dbReference type="VEuPathDB" id="FungiDB:FOXG_05506"/>